<organism evidence="3 4">
    <name type="scientific">Meganyctiphanes norvegica</name>
    <name type="common">Northern krill</name>
    <name type="synonym">Thysanopoda norvegica</name>
    <dbReference type="NCBI Taxonomy" id="48144"/>
    <lineage>
        <taxon>Eukaryota</taxon>
        <taxon>Metazoa</taxon>
        <taxon>Ecdysozoa</taxon>
        <taxon>Arthropoda</taxon>
        <taxon>Crustacea</taxon>
        <taxon>Multicrustacea</taxon>
        <taxon>Malacostraca</taxon>
        <taxon>Eumalacostraca</taxon>
        <taxon>Eucarida</taxon>
        <taxon>Euphausiacea</taxon>
        <taxon>Euphausiidae</taxon>
        <taxon>Meganyctiphanes</taxon>
    </lineage>
</organism>
<dbReference type="EMBL" id="CAXKWB010002588">
    <property type="protein sequence ID" value="CAL4067237.1"/>
    <property type="molecule type" value="Genomic_DNA"/>
</dbReference>
<reference evidence="3 4" key="1">
    <citation type="submission" date="2024-05" db="EMBL/GenBank/DDBJ databases">
        <authorList>
            <person name="Wallberg A."/>
        </authorList>
    </citation>
    <scope>NUCLEOTIDE SEQUENCE [LARGE SCALE GENOMIC DNA]</scope>
</reference>
<protein>
    <recommendedName>
        <fullName evidence="2">Methyltransferase type 11 domain-containing protein</fullName>
    </recommendedName>
</protein>
<feature type="domain" description="Methyltransferase type 11" evidence="2">
    <location>
        <begin position="86"/>
        <end position="183"/>
    </location>
</feature>
<keyword evidence="4" id="KW-1185">Reference proteome</keyword>
<dbReference type="SUPFAM" id="SSF53335">
    <property type="entry name" value="S-adenosyl-L-methionine-dependent methyltransferases"/>
    <property type="match status" value="1"/>
</dbReference>
<dbReference type="CDD" id="cd02440">
    <property type="entry name" value="AdoMet_MTases"/>
    <property type="match status" value="1"/>
</dbReference>
<dbReference type="Proteomes" id="UP001497623">
    <property type="component" value="Unassembled WGS sequence"/>
</dbReference>
<dbReference type="PANTHER" id="PTHR45036:SF1">
    <property type="entry name" value="METHYLTRANSFERASE LIKE 7A"/>
    <property type="match status" value="1"/>
</dbReference>
<keyword evidence="1" id="KW-0812">Transmembrane</keyword>
<keyword evidence="1" id="KW-0472">Membrane</keyword>
<evidence type="ECO:0000256" key="1">
    <source>
        <dbReference type="SAM" id="Phobius"/>
    </source>
</evidence>
<gene>
    <name evidence="3" type="ORF">MNOR_LOCUS6313</name>
</gene>
<dbReference type="Pfam" id="PF08241">
    <property type="entry name" value="Methyltransf_11"/>
    <property type="match status" value="1"/>
</dbReference>
<accession>A0AAV2Q2Q2</accession>
<dbReference type="GO" id="GO:0008757">
    <property type="term" value="F:S-adenosylmethionine-dependent methyltransferase activity"/>
    <property type="evidence" value="ECO:0007669"/>
    <property type="project" value="InterPro"/>
</dbReference>
<proteinExistence type="predicted"/>
<comment type="caution">
    <text evidence="3">The sequence shown here is derived from an EMBL/GenBank/DDBJ whole genome shotgun (WGS) entry which is preliminary data.</text>
</comment>
<keyword evidence="1" id="KW-1133">Transmembrane helix</keyword>
<dbReference type="InterPro" id="IPR013216">
    <property type="entry name" value="Methyltransf_11"/>
</dbReference>
<feature type="transmembrane region" description="Helical" evidence="1">
    <location>
        <begin position="6"/>
        <end position="29"/>
    </location>
</feature>
<sequence>MAEVDYSIAKFLGDNWFLIIIALIALYYFKKVFNDLRHRYFAWFMYIMTKEKSKKIEEMKGDHFSSLSSIVSNNPELRKENAIKILEIGVGTGTNFAHYPQNCRLVVVDPNPHFASYYNDNRTKFGNIHSEEIIVCGGEDMDMVESNSIDVVVMTLVLCSVTDVKQCLKQIIRVLTPGGKFFFIEHVRDFDSEKHGTRQKIQDFLTTFQIWPTLFDGCYLDRKTLEMVKDAGFSSVEGEHLYVPLGQLEKTGLGPSIQNFIFQVVTPHAKGIATK</sequence>
<dbReference type="Gene3D" id="3.40.50.150">
    <property type="entry name" value="Vaccinia Virus protein VP39"/>
    <property type="match status" value="1"/>
</dbReference>
<evidence type="ECO:0000259" key="2">
    <source>
        <dbReference type="Pfam" id="PF08241"/>
    </source>
</evidence>
<name>A0AAV2Q2Q2_MEGNR</name>
<dbReference type="PANTHER" id="PTHR45036">
    <property type="entry name" value="METHYLTRANSFERASE LIKE 7B"/>
    <property type="match status" value="1"/>
</dbReference>
<evidence type="ECO:0000313" key="4">
    <source>
        <dbReference type="Proteomes" id="UP001497623"/>
    </source>
</evidence>
<dbReference type="InterPro" id="IPR052356">
    <property type="entry name" value="Thiol_S-MT"/>
</dbReference>
<dbReference type="InterPro" id="IPR029063">
    <property type="entry name" value="SAM-dependent_MTases_sf"/>
</dbReference>
<evidence type="ECO:0000313" key="3">
    <source>
        <dbReference type="EMBL" id="CAL4067237.1"/>
    </source>
</evidence>
<dbReference type="AlphaFoldDB" id="A0AAV2Q2Q2"/>